<keyword evidence="4" id="KW-0472">Membrane</keyword>
<dbReference type="AlphaFoldDB" id="A0AA38H5P2"/>
<reference evidence="5" key="1">
    <citation type="journal article" date="2022" name="G3 (Bethesda)">
        <title>High quality genome of the basidiomycete yeast Dioszegia hungarica PDD-24b-2 isolated from cloud water.</title>
        <authorList>
            <person name="Jarrige D."/>
            <person name="Haridas S."/>
            <person name="Bleykasten-Grosshans C."/>
            <person name="Joly M."/>
            <person name="Nadalig T."/>
            <person name="Sancelme M."/>
            <person name="Vuilleumier S."/>
            <person name="Grigoriev I.V."/>
            <person name="Amato P."/>
            <person name="Bringel F."/>
        </authorList>
    </citation>
    <scope>NUCLEOTIDE SEQUENCE</scope>
    <source>
        <strain evidence="5">PDD-24b-2</strain>
    </source>
</reference>
<keyword evidence="4" id="KW-0812">Transmembrane</keyword>
<keyword evidence="1" id="KW-0808">Transferase</keyword>
<dbReference type="InterPro" id="IPR019378">
    <property type="entry name" value="GDP-Fuc_O-FucTrfase"/>
</dbReference>
<keyword evidence="6" id="KW-1185">Reference proteome</keyword>
<evidence type="ECO:0000313" key="5">
    <source>
        <dbReference type="EMBL" id="KAI9634615.1"/>
    </source>
</evidence>
<dbReference type="GeneID" id="77728879"/>
<evidence type="ECO:0000256" key="2">
    <source>
        <dbReference type="ARBA" id="ARBA00023253"/>
    </source>
</evidence>
<sequence length="553" mass="63041">MSFVRSITSLLSFRRFHVGVYLLSISTLIFTTIYLRPDLGFDLSALSYVSATRARGDAGRVITIASDPSPSESRLWGYVDNDLEEEVERDTWVWVANQRRAGYRRPSWGGMTQQGPKAHIRDNLKKEERYITTFTEAGFNNEVMEIANVIAVAIRSKRIPILPPFLPDYNHLIHDAAAYLTASEVFDFTDLIAKYSVPIVESLELKVGIKDSVPISNRHRSVVYDGEHRQGKLRRGDMIQAETPELDHIACWNTHTAIADGRGGYMGTLSPAKFEDIPLPKSAYANLPSFWHTAISLARTSEAIAAYSKAGDSLPEDSISRMAELGYEPVVMRPDDPLGCIHHVYHLHTRPEDSDVHDDWRRGDGVWDEVGKYMKFQPGLVVMAEDLLRYSFDLKVGEEIPPYMAVHIRRTDFGKHWNATQRQWAHQAWTFLRDTQQKEDQGVRHIVFATDEQDEEWLQELKDLGWVHIDHKAAHTGDRLGWWFPTILDSIILSSAKVFLGVPSSTMSILPYRRVLDWHGGAGQWVQWPDSYTVPPEWEWSDPWLIGLDGEVT</sequence>
<dbReference type="Gene3D" id="3.40.50.11350">
    <property type="match status" value="1"/>
</dbReference>
<evidence type="ECO:0000313" key="6">
    <source>
        <dbReference type="Proteomes" id="UP001164286"/>
    </source>
</evidence>
<name>A0AA38H5P2_9TREE</name>
<proteinExistence type="predicted"/>
<evidence type="ECO:0000256" key="4">
    <source>
        <dbReference type="SAM" id="Phobius"/>
    </source>
</evidence>
<keyword evidence="2" id="KW-0294">Fucose metabolism</keyword>
<dbReference type="GO" id="GO:0006004">
    <property type="term" value="P:fucose metabolic process"/>
    <property type="evidence" value="ECO:0007669"/>
    <property type="project" value="UniProtKB-KW"/>
</dbReference>
<feature type="transmembrane region" description="Helical" evidence="4">
    <location>
        <begin position="16"/>
        <end position="35"/>
    </location>
</feature>
<evidence type="ECO:0000256" key="1">
    <source>
        <dbReference type="ARBA" id="ARBA00022679"/>
    </source>
</evidence>
<dbReference type="CDD" id="cd11296">
    <property type="entry name" value="O-FucT_like"/>
    <property type="match status" value="1"/>
</dbReference>
<dbReference type="EMBL" id="JAKWFO010000006">
    <property type="protein sequence ID" value="KAI9634615.1"/>
    <property type="molecule type" value="Genomic_DNA"/>
</dbReference>
<evidence type="ECO:0000256" key="3">
    <source>
        <dbReference type="ARBA" id="ARBA00023277"/>
    </source>
</evidence>
<keyword evidence="4" id="KW-1133">Transmembrane helix</keyword>
<dbReference type="Pfam" id="PF10250">
    <property type="entry name" value="O-FucT"/>
    <property type="match status" value="1"/>
</dbReference>
<gene>
    <name evidence="5" type="ORF">MKK02DRAFT_37496</name>
</gene>
<accession>A0AA38H5P2</accession>
<dbReference type="RefSeq" id="XP_052944392.1">
    <property type="nucleotide sequence ID" value="XM_053089674.1"/>
</dbReference>
<keyword evidence="3" id="KW-0119">Carbohydrate metabolism</keyword>
<comment type="caution">
    <text evidence="5">The sequence shown here is derived from an EMBL/GenBank/DDBJ whole genome shotgun (WGS) entry which is preliminary data.</text>
</comment>
<dbReference type="Proteomes" id="UP001164286">
    <property type="component" value="Unassembled WGS sequence"/>
</dbReference>
<organism evidence="5 6">
    <name type="scientific">Dioszegia hungarica</name>
    <dbReference type="NCBI Taxonomy" id="4972"/>
    <lineage>
        <taxon>Eukaryota</taxon>
        <taxon>Fungi</taxon>
        <taxon>Dikarya</taxon>
        <taxon>Basidiomycota</taxon>
        <taxon>Agaricomycotina</taxon>
        <taxon>Tremellomycetes</taxon>
        <taxon>Tremellales</taxon>
        <taxon>Bulleribasidiaceae</taxon>
        <taxon>Dioszegia</taxon>
    </lineage>
</organism>
<dbReference type="GO" id="GO:0016740">
    <property type="term" value="F:transferase activity"/>
    <property type="evidence" value="ECO:0007669"/>
    <property type="project" value="UniProtKB-KW"/>
</dbReference>
<protein>
    <submittedName>
        <fullName evidence="5">Uncharacterized protein</fullName>
    </submittedName>
</protein>